<dbReference type="Proteomes" id="UP000784294">
    <property type="component" value="Unassembled WGS sequence"/>
</dbReference>
<evidence type="ECO:0000313" key="2">
    <source>
        <dbReference type="Proteomes" id="UP000784294"/>
    </source>
</evidence>
<proteinExistence type="predicted"/>
<dbReference type="EMBL" id="CAAALY010255444">
    <property type="protein sequence ID" value="VEL37588.1"/>
    <property type="molecule type" value="Genomic_DNA"/>
</dbReference>
<accession>A0A3S5CPH6</accession>
<reference evidence="1" key="1">
    <citation type="submission" date="2018-11" db="EMBL/GenBank/DDBJ databases">
        <authorList>
            <consortium name="Pathogen Informatics"/>
        </authorList>
    </citation>
    <scope>NUCLEOTIDE SEQUENCE</scope>
</reference>
<dbReference type="AlphaFoldDB" id="A0A3S5CPH6"/>
<sequence length="73" mass="8207">MIREDGGARTFLKSILLFLLQPPPLKEYTCLQPGALEKRYRCTDKRAVGYTHRLARANPVSAIDLPVEPELPA</sequence>
<gene>
    <name evidence="1" type="ORF">PXEA_LOCUS31028</name>
</gene>
<keyword evidence="2" id="KW-1185">Reference proteome</keyword>
<organism evidence="1 2">
    <name type="scientific">Protopolystoma xenopodis</name>
    <dbReference type="NCBI Taxonomy" id="117903"/>
    <lineage>
        <taxon>Eukaryota</taxon>
        <taxon>Metazoa</taxon>
        <taxon>Spiralia</taxon>
        <taxon>Lophotrochozoa</taxon>
        <taxon>Platyhelminthes</taxon>
        <taxon>Monogenea</taxon>
        <taxon>Polyopisthocotylea</taxon>
        <taxon>Polystomatidea</taxon>
        <taxon>Polystomatidae</taxon>
        <taxon>Protopolystoma</taxon>
    </lineage>
</organism>
<protein>
    <submittedName>
        <fullName evidence="1">Uncharacterized protein</fullName>
    </submittedName>
</protein>
<evidence type="ECO:0000313" key="1">
    <source>
        <dbReference type="EMBL" id="VEL37588.1"/>
    </source>
</evidence>
<comment type="caution">
    <text evidence="1">The sequence shown here is derived from an EMBL/GenBank/DDBJ whole genome shotgun (WGS) entry which is preliminary data.</text>
</comment>
<name>A0A3S5CPH6_9PLAT</name>